<dbReference type="RefSeq" id="WP_387132072.1">
    <property type="nucleotide sequence ID" value="NZ_JBIATK010000012.1"/>
</dbReference>
<protein>
    <submittedName>
        <fullName evidence="1">Uncharacterized protein</fullName>
    </submittedName>
</protein>
<dbReference type="Proteomes" id="UP001602089">
    <property type="component" value="Unassembled WGS sequence"/>
</dbReference>
<sequence length="81" mass="9284">MTTAFGKGRNDPHSCSVDKIIPELGYVEGNVVLLTKRINSVKYDLTLDEMKRWMPGWHRKLTRFMDQVTAPEFMQGILEAA</sequence>
<evidence type="ECO:0000313" key="1">
    <source>
        <dbReference type="EMBL" id="MFF4026978.1"/>
    </source>
</evidence>
<comment type="caution">
    <text evidence="1">The sequence shown here is derived from an EMBL/GenBank/DDBJ whole genome shotgun (WGS) entry which is preliminary data.</text>
</comment>
<accession>A0ABW6TQM5</accession>
<proteinExistence type="predicted"/>
<reference evidence="1 2" key="1">
    <citation type="submission" date="2024-10" db="EMBL/GenBank/DDBJ databases">
        <title>The Natural Products Discovery Center: Release of the First 8490 Sequenced Strains for Exploring Actinobacteria Biosynthetic Diversity.</title>
        <authorList>
            <person name="Kalkreuter E."/>
            <person name="Kautsar S.A."/>
            <person name="Yang D."/>
            <person name="Bader C.D."/>
            <person name="Teijaro C.N."/>
            <person name="Fluegel L."/>
            <person name="Davis C.M."/>
            <person name="Simpson J.R."/>
            <person name="Lauterbach L."/>
            <person name="Steele A.D."/>
            <person name="Gui C."/>
            <person name="Meng S."/>
            <person name="Li G."/>
            <person name="Viehrig K."/>
            <person name="Ye F."/>
            <person name="Su P."/>
            <person name="Kiefer A.F."/>
            <person name="Nichols A."/>
            <person name="Cepeda A.J."/>
            <person name="Yan W."/>
            <person name="Fan B."/>
            <person name="Jiang Y."/>
            <person name="Adhikari A."/>
            <person name="Zheng C.-J."/>
            <person name="Schuster L."/>
            <person name="Cowan T.M."/>
            <person name="Smanski M.J."/>
            <person name="Chevrette M.G."/>
            <person name="De Carvalho L.P.S."/>
            <person name="Shen B."/>
        </authorList>
    </citation>
    <scope>NUCLEOTIDE SEQUENCE [LARGE SCALE GENOMIC DNA]</scope>
    <source>
        <strain evidence="1 2">NPDC001867</strain>
    </source>
</reference>
<dbReference type="EMBL" id="JBIATK010000012">
    <property type="protein sequence ID" value="MFF4026978.1"/>
    <property type="molecule type" value="Genomic_DNA"/>
</dbReference>
<name>A0ABW6TQM5_9NOCA</name>
<organism evidence="1 2">
    <name type="scientific">Nocardia elegans</name>
    <dbReference type="NCBI Taxonomy" id="300029"/>
    <lineage>
        <taxon>Bacteria</taxon>
        <taxon>Bacillati</taxon>
        <taxon>Actinomycetota</taxon>
        <taxon>Actinomycetes</taxon>
        <taxon>Mycobacteriales</taxon>
        <taxon>Nocardiaceae</taxon>
        <taxon>Nocardia</taxon>
    </lineage>
</organism>
<evidence type="ECO:0000313" key="2">
    <source>
        <dbReference type="Proteomes" id="UP001602089"/>
    </source>
</evidence>
<gene>
    <name evidence="1" type="ORF">ACFYY5_29420</name>
</gene>
<keyword evidence="2" id="KW-1185">Reference proteome</keyword>
<dbReference type="Gene3D" id="3.30.40.220">
    <property type="match status" value="1"/>
</dbReference>